<evidence type="ECO:0000313" key="2">
    <source>
        <dbReference type="Proteomes" id="UP001305521"/>
    </source>
</evidence>
<gene>
    <name evidence="1" type="ORF">R9Z33_19100</name>
</gene>
<keyword evidence="2" id="KW-1185">Reference proteome</keyword>
<accession>A0ABZ0PER1</accession>
<reference evidence="1 2" key="1">
    <citation type="submission" date="2023-11" db="EMBL/GenBank/DDBJ databases">
        <title>Arctic aerobic anoxygenic photoheterotroph Sediminicoccus rosea KRV36 adapts its photosynthesis to long days of polar summer.</title>
        <authorList>
            <person name="Tomasch J."/>
            <person name="Kopejtka K."/>
            <person name="Bily T."/>
            <person name="Gardiner A.T."/>
            <person name="Gardian Z."/>
            <person name="Shivaramu S."/>
            <person name="Koblizek M."/>
            <person name="Engelhardt F."/>
            <person name="Kaftan D."/>
        </authorList>
    </citation>
    <scope>NUCLEOTIDE SEQUENCE [LARGE SCALE GENOMIC DNA]</scope>
    <source>
        <strain evidence="1 2">R-30</strain>
    </source>
</reference>
<organism evidence="1 2">
    <name type="scientific">Sediminicoccus rosea</name>
    <dbReference type="NCBI Taxonomy" id="1225128"/>
    <lineage>
        <taxon>Bacteria</taxon>
        <taxon>Pseudomonadati</taxon>
        <taxon>Pseudomonadota</taxon>
        <taxon>Alphaproteobacteria</taxon>
        <taxon>Acetobacterales</taxon>
        <taxon>Roseomonadaceae</taxon>
        <taxon>Sediminicoccus</taxon>
    </lineage>
</organism>
<sequence>MLKERRGGAFIAGAAVGAILAGGVALAQGQQVLQGQSYAVARGQTATLFCATSNGAPQPRGAPLVQQARIAVGTTANVAVVHVTCFD</sequence>
<dbReference type="Proteomes" id="UP001305521">
    <property type="component" value="Chromosome"/>
</dbReference>
<protein>
    <submittedName>
        <fullName evidence="1">Uncharacterized protein</fullName>
    </submittedName>
</protein>
<evidence type="ECO:0000313" key="1">
    <source>
        <dbReference type="EMBL" id="WPB84193.1"/>
    </source>
</evidence>
<dbReference type="RefSeq" id="WP_318648151.1">
    <property type="nucleotide sequence ID" value="NZ_CP137852.1"/>
</dbReference>
<proteinExistence type="predicted"/>
<name>A0ABZ0PER1_9PROT</name>
<dbReference type="EMBL" id="CP137852">
    <property type="protein sequence ID" value="WPB84193.1"/>
    <property type="molecule type" value="Genomic_DNA"/>
</dbReference>